<evidence type="ECO:0000256" key="1">
    <source>
        <dbReference type="SAM" id="MobiDB-lite"/>
    </source>
</evidence>
<accession>A0ABC8U0F8</accession>
<gene>
    <name evidence="2" type="ORF">ILEXP_LOCUS45038</name>
</gene>
<sequence length="313" mass="34732">MPSRAPLRTYSNSNITTYSIDINKSCYHIRIRIKSEFEGLAMENFSGFKWIGIEDGGECECIGFDIMGPTFGYSTQKLARGDCDGVPLDNGGVEEDIGVVGEVKKGHGVVKAAKGRIGSLELEVQDQAKRKGTSKASFYQECQKESKAFGENQPLFYCYLDRERPKFQLKEDAETPRNGQRALGEASGIVKVTTDSRVEDFVQTRKKPCKMLSGTSVLVEQLVLEQPRVCLVAHMLLLRQGKVNNDTQEHQKSKQSTNSSDSSRPSLDCFDEQKEFPRSRQARDEGDNARIFAASSSGPLSILLIPSLKEVSN</sequence>
<proteinExistence type="predicted"/>
<comment type="caution">
    <text evidence="2">The sequence shown here is derived from an EMBL/GenBank/DDBJ whole genome shotgun (WGS) entry which is preliminary data.</text>
</comment>
<organism evidence="2 3">
    <name type="scientific">Ilex paraguariensis</name>
    <name type="common">yerba mate</name>
    <dbReference type="NCBI Taxonomy" id="185542"/>
    <lineage>
        <taxon>Eukaryota</taxon>
        <taxon>Viridiplantae</taxon>
        <taxon>Streptophyta</taxon>
        <taxon>Embryophyta</taxon>
        <taxon>Tracheophyta</taxon>
        <taxon>Spermatophyta</taxon>
        <taxon>Magnoliopsida</taxon>
        <taxon>eudicotyledons</taxon>
        <taxon>Gunneridae</taxon>
        <taxon>Pentapetalae</taxon>
        <taxon>asterids</taxon>
        <taxon>campanulids</taxon>
        <taxon>Aquifoliales</taxon>
        <taxon>Aquifoliaceae</taxon>
        <taxon>Ilex</taxon>
    </lineage>
</organism>
<evidence type="ECO:0000313" key="3">
    <source>
        <dbReference type="Proteomes" id="UP001642360"/>
    </source>
</evidence>
<dbReference type="Proteomes" id="UP001642360">
    <property type="component" value="Unassembled WGS sequence"/>
</dbReference>
<reference evidence="2 3" key="1">
    <citation type="submission" date="2024-02" db="EMBL/GenBank/DDBJ databases">
        <authorList>
            <person name="Vignale AGUSTIN F."/>
            <person name="Sosa J E."/>
            <person name="Modenutti C."/>
        </authorList>
    </citation>
    <scope>NUCLEOTIDE SEQUENCE [LARGE SCALE GENOMIC DNA]</scope>
</reference>
<dbReference type="AlphaFoldDB" id="A0ABC8U0F8"/>
<keyword evidence="3" id="KW-1185">Reference proteome</keyword>
<feature type="region of interest" description="Disordered" evidence="1">
    <location>
        <begin position="244"/>
        <end position="290"/>
    </location>
</feature>
<protein>
    <submittedName>
        <fullName evidence="2">Uncharacterized protein</fullName>
    </submittedName>
</protein>
<feature type="compositionally biased region" description="Low complexity" evidence="1">
    <location>
        <begin position="254"/>
        <end position="263"/>
    </location>
</feature>
<feature type="compositionally biased region" description="Basic and acidic residues" evidence="1">
    <location>
        <begin position="271"/>
        <end position="288"/>
    </location>
</feature>
<dbReference type="EMBL" id="CAUOFW020006569">
    <property type="protein sequence ID" value="CAK9175238.1"/>
    <property type="molecule type" value="Genomic_DNA"/>
</dbReference>
<name>A0ABC8U0F8_9AQUA</name>
<evidence type="ECO:0000313" key="2">
    <source>
        <dbReference type="EMBL" id="CAK9175238.1"/>
    </source>
</evidence>